<comment type="caution">
    <text evidence="2">The sequence shown here is derived from an EMBL/GenBank/DDBJ whole genome shotgun (WGS) entry which is preliminary data.</text>
</comment>
<sequence>MENEGQRKAPPSLRRRGSQPRQAPKPPSENQLKAREAEVQRAAARQLWEAFGGPAGADSVQQLLAEVPLSEALRLASDAQAGSDWCESVLSLGKVRHGEACQRVLEQRKAQLLASLA</sequence>
<organism evidence="2 3">
    <name type="scientific">Effrenium voratum</name>
    <dbReference type="NCBI Taxonomy" id="2562239"/>
    <lineage>
        <taxon>Eukaryota</taxon>
        <taxon>Sar</taxon>
        <taxon>Alveolata</taxon>
        <taxon>Dinophyceae</taxon>
        <taxon>Suessiales</taxon>
        <taxon>Symbiodiniaceae</taxon>
        <taxon>Effrenium</taxon>
    </lineage>
</organism>
<dbReference type="EMBL" id="CAUJNA010001016">
    <property type="protein sequence ID" value="CAJ1383459.1"/>
    <property type="molecule type" value="Genomic_DNA"/>
</dbReference>
<proteinExistence type="predicted"/>
<feature type="region of interest" description="Disordered" evidence="1">
    <location>
        <begin position="1"/>
        <end position="38"/>
    </location>
</feature>
<reference evidence="2" key="1">
    <citation type="submission" date="2023-08" db="EMBL/GenBank/DDBJ databases">
        <authorList>
            <person name="Chen Y."/>
            <person name="Shah S."/>
            <person name="Dougan E. K."/>
            <person name="Thang M."/>
            <person name="Chan C."/>
        </authorList>
    </citation>
    <scope>NUCLEOTIDE SEQUENCE</scope>
</reference>
<evidence type="ECO:0000313" key="3">
    <source>
        <dbReference type="Proteomes" id="UP001178507"/>
    </source>
</evidence>
<protein>
    <submittedName>
        <fullName evidence="2">Uncharacterized protein</fullName>
    </submittedName>
</protein>
<keyword evidence="3" id="KW-1185">Reference proteome</keyword>
<accession>A0AA36MWX1</accession>
<dbReference type="Proteomes" id="UP001178507">
    <property type="component" value="Unassembled WGS sequence"/>
</dbReference>
<gene>
    <name evidence="2" type="ORF">EVOR1521_LOCUS10576</name>
</gene>
<evidence type="ECO:0000313" key="2">
    <source>
        <dbReference type="EMBL" id="CAJ1383459.1"/>
    </source>
</evidence>
<name>A0AA36MWX1_9DINO</name>
<dbReference type="AlphaFoldDB" id="A0AA36MWX1"/>
<evidence type="ECO:0000256" key="1">
    <source>
        <dbReference type="SAM" id="MobiDB-lite"/>
    </source>
</evidence>